<dbReference type="Pfam" id="PF10066">
    <property type="entry name" value="DUF2304"/>
    <property type="match status" value="1"/>
</dbReference>
<keyword evidence="3" id="KW-1185">Reference proteome</keyword>
<dbReference type="RefSeq" id="WP_068663056.1">
    <property type="nucleotide sequence ID" value="NZ_LYPB01000050.1"/>
</dbReference>
<keyword evidence="1" id="KW-0812">Transmembrane</keyword>
<keyword evidence="1" id="KW-0472">Membrane</keyword>
<dbReference type="EMBL" id="LYPB01000050">
    <property type="protein sequence ID" value="OAS20427.1"/>
    <property type="molecule type" value="Genomic_DNA"/>
</dbReference>
<evidence type="ECO:0008006" key="4">
    <source>
        <dbReference type="Google" id="ProtNLM"/>
    </source>
</evidence>
<feature type="transmembrane region" description="Helical" evidence="1">
    <location>
        <begin position="71"/>
        <end position="89"/>
    </location>
</feature>
<name>A0A198AGR4_9BACL</name>
<reference evidence="2 3" key="1">
    <citation type="submission" date="2016-05" db="EMBL/GenBank/DDBJ databases">
        <title>Paenibacillus sp. 1ZS3-15 nov., isolated from the rhizosphere soil.</title>
        <authorList>
            <person name="Zhang X.X."/>
            <person name="Zhang J."/>
        </authorList>
    </citation>
    <scope>NUCLEOTIDE SEQUENCE [LARGE SCALE GENOMIC DNA]</scope>
    <source>
        <strain evidence="2 3">1ZS3-15</strain>
    </source>
</reference>
<feature type="transmembrane region" description="Helical" evidence="1">
    <location>
        <begin position="39"/>
        <end position="59"/>
    </location>
</feature>
<feature type="transmembrane region" description="Helical" evidence="1">
    <location>
        <begin position="6"/>
        <end position="27"/>
    </location>
</feature>
<gene>
    <name evidence="2" type="ORF">A8708_17755</name>
</gene>
<proteinExistence type="predicted"/>
<dbReference type="OrthoDB" id="2625677at2"/>
<dbReference type="Proteomes" id="UP000078454">
    <property type="component" value="Unassembled WGS sequence"/>
</dbReference>
<sequence>MLTSEHHLYSVQVMGVVFSLILMSTVFMMVRARRLREKYALVWFVIGFFTLIMSMFTDLMEWFSKLLGIDYAPSAFFAILIASAYLLLLNTSISISGLKLHNKALTQELGLTKLRLEELEKKSIEEEKSSNISC</sequence>
<accession>A0A198AGR4</accession>
<organism evidence="2 3">
    <name type="scientific">Paenibacillus oryzisoli</name>
    <dbReference type="NCBI Taxonomy" id="1850517"/>
    <lineage>
        <taxon>Bacteria</taxon>
        <taxon>Bacillati</taxon>
        <taxon>Bacillota</taxon>
        <taxon>Bacilli</taxon>
        <taxon>Bacillales</taxon>
        <taxon>Paenibacillaceae</taxon>
        <taxon>Paenibacillus</taxon>
    </lineage>
</organism>
<dbReference type="STRING" id="1850517.A8708_17755"/>
<evidence type="ECO:0000313" key="2">
    <source>
        <dbReference type="EMBL" id="OAS20427.1"/>
    </source>
</evidence>
<comment type="caution">
    <text evidence="2">The sequence shown here is derived from an EMBL/GenBank/DDBJ whole genome shotgun (WGS) entry which is preliminary data.</text>
</comment>
<protein>
    <recommendedName>
        <fullName evidence="4">DUF2304 domain-containing protein</fullName>
    </recommendedName>
</protein>
<evidence type="ECO:0000313" key="3">
    <source>
        <dbReference type="Proteomes" id="UP000078454"/>
    </source>
</evidence>
<keyword evidence="1" id="KW-1133">Transmembrane helix</keyword>
<dbReference type="InterPro" id="IPR019277">
    <property type="entry name" value="DUF2304"/>
</dbReference>
<evidence type="ECO:0000256" key="1">
    <source>
        <dbReference type="SAM" id="Phobius"/>
    </source>
</evidence>
<dbReference type="AlphaFoldDB" id="A0A198AGR4"/>